<feature type="transmembrane region" description="Helical" evidence="1">
    <location>
        <begin position="75"/>
        <end position="93"/>
    </location>
</feature>
<keyword evidence="1" id="KW-0472">Membrane</keyword>
<dbReference type="RefSeq" id="WP_173224304.1">
    <property type="nucleotide sequence ID" value="NZ_CP048104.1"/>
</dbReference>
<dbReference type="GO" id="GO:0045881">
    <property type="term" value="P:positive regulation of sporulation resulting in formation of a cellular spore"/>
    <property type="evidence" value="ECO:0007669"/>
    <property type="project" value="InterPro"/>
</dbReference>
<sequence length="189" mass="20831">MTIRKLFFLFWTTFAVGIVTAPIAALLLQTFFGPIGLNIKQELWAGVLYGAIAQMGFFAYLVFNMIAIGFIRNSRLYQGLQLILVIGILVKVGTGDFGEPGYSGLILPLTVLGISLVVAYFKMKATNPNGFIPALFFMVAATMLEAIPSLEQQSLEMIMLMVLTLLACNTWQVMQLHRLVESKATEAAR</sequence>
<name>A0A7D4BLU9_9BACL</name>
<gene>
    <name evidence="2" type="ORF">GXN76_14590</name>
</gene>
<proteinExistence type="predicted"/>
<organism evidence="2 3">
    <name type="scientific">Kroppenstedtia pulmonis</name>
    <dbReference type="NCBI Taxonomy" id="1380685"/>
    <lineage>
        <taxon>Bacteria</taxon>
        <taxon>Bacillati</taxon>
        <taxon>Bacillota</taxon>
        <taxon>Bacilli</taxon>
        <taxon>Bacillales</taxon>
        <taxon>Thermoactinomycetaceae</taxon>
        <taxon>Kroppenstedtia</taxon>
    </lineage>
</organism>
<feature type="transmembrane region" description="Helical" evidence="1">
    <location>
        <begin position="154"/>
        <end position="174"/>
    </location>
</feature>
<keyword evidence="1" id="KW-0812">Transmembrane</keyword>
<protein>
    <submittedName>
        <fullName evidence="2">KinB signaling pathway activation protein</fullName>
    </submittedName>
</protein>
<keyword evidence="1" id="KW-1133">Transmembrane helix</keyword>
<keyword evidence="3" id="KW-1185">Reference proteome</keyword>
<evidence type="ECO:0000313" key="3">
    <source>
        <dbReference type="Proteomes" id="UP000503088"/>
    </source>
</evidence>
<dbReference type="InterPro" id="IPR024164">
    <property type="entry name" value="KinB-signalling_activ"/>
</dbReference>
<dbReference type="SMART" id="SM01251">
    <property type="entry name" value="KbaA"/>
    <property type="match status" value="1"/>
</dbReference>
<reference evidence="2 3" key="1">
    <citation type="submission" date="2020-01" db="EMBL/GenBank/DDBJ databases">
        <authorList>
            <person name="Gulvik C.A."/>
            <person name="Batra D.G."/>
        </authorList>
    </citation>
    <scope>NUCLEOTIDE SEQUENCE [LARGE SCALE GENOMIC DNA]</scope>
    <source>
        <strain evidence="2 3">W9323</strain>
    </source>
</reference>
<evidence type="ECO:0000313" key="2">
    <source>
        <dbReference type="EMBL" id="QKG85550.1"/>
    </source>
</evidence>
<dbReference type="KEGG" id="kpul:GXN76_14590"/>
<dbReference type="Proteomes" id="UP000503088">
    <property type="component" value="Chromosome"/>
</dbReference>
<dbReference type="EMBL" id="CP048104">
    <property type="protein sequence ID" value="QKG85550.1"/>
    <property type="molecule type" value="Genomic_DNA"/>
</dbReference>
<evidence type="ECO:0000256" key="1">
    <source>
        <dbReference type="SAM" id="Phobius"/>
    </source>
</evidence>
<dbReference type="Pfam" id="PF14089">
    <property type="entry name" value="KbaA"/>
    <property type="match status" value="1"/>
</dbReference>
<feature type="transmembrane region" description="Helical" evidence="1">
    <location>
        <begin position="7"/>
        <end position="31"/>
    </location>
</feature>
<feature type="transmembrane region" description="Helical" evidence="1">
    <location>
        <begin position="43"/>
        <end position="63"/>
    </location>
</feature>
<accession>A0A7D4BLU9</accession>
<feature type="transmembrane region" description="Helical" evidence="1">
    <location>
        <begin position="130"/>
        <end position="148"/>
    </location>
</feature>
<feature type="transmembrane region" description="Helical" evidence="1">
    <location>
        <begin position="105"/>
        <end position="123"/>
    </location>
</feature>
<dbReference type="AlphaFoldDB" id="A0A7D4BLU9"/>